<dbReference type="AlphaFoldDB" id="A0AAD6VGJ1"/>
<feature type="domain" description="DUF7330" evidence="1">
    <location>
        <begin position="19"/>
        <end position="200"/>
    </location>
</feature>
<proteinExistence type="predicted"/>
<keyword evidence="3" id="KW-1185">Reference proteome</keyword>
<dbReference type="Pfam" id="PF24016">
    <property type="entry name" value="DUF7330"/>
    <property type="match status" value="1"/>
</dbReference>
<evidence type="ECO:0000259" key="1">
    <source>
        <dbReference type="Pfam" id="PF24016"/>
    </source>
</evidence>
<gene>
    <name evidence="2" type="ORF">GGX14DRAFT_367051</name>
</gene>
<evidence type="ECO:0000313" key="3">
    <source>
        <dbReference type="Proteomes" id="UP001219525"/>
    </source>
</evidence>
<reference evidence="2" key="1">
    <citation type="submission" date="2023-03" db="EMBL/GenBank/DDBJ databases">
        <title>Massive genome expansion in bonnet fungi (Mycena s.s.) driven by repeated elements and novel gene families across ecological guilds.</title>
        <authorList>
            <consortium name="Lawrence Berkeley National Laboratory"/>
            <person name="Harder C.B."/>
            <person name="Miyauchi S."/>
            <person name="Viragh M."/>
            <person name="Kuo A."/>
            <person name="Thoen E."/>
            <person name="Andreopoulos B."/>
            <person name="Lu D."/>
            <person name="Skrede I."/>
            <person name="Drula E."/>
            <person name="Henrissat B."/>
            <person name="Morin E."/>
            <person name="Kohler A."/>
            <person name="Barry K."/>
            <person name="LaButti K."/>
            <person name="Morin E."/>
            <person name="Salamov A."/>
            <person name="Lipzen A."/>
            <person name="Mereny Z."/>
            <person name="Hegedus B."/>
            <person name="Baldrian P."/>
            <person name="Stursova M."/>
            <person name="Weitz H."/>
            <person name="Taylor A."/>
            <person name="Grigoriev I.V."/>
            <person name="Nagy L.G."/>
            <person name="Martin F."/>
            <person name="Kauserud H."/>
        </authorList>
    </citation>
    <scope>NUCLEOTIDE SEQUENCE</scope>
    <source>
        <strain evidence="2">9144</strain>
    </source>
</reference>
<comment type="caution">
    <text evidence="2">The sequence shown here is derived from an EMBL/GenBank/DDBJ whole genome shotgun (WGS) entry which is preliminary data.</text>
</comment>
<name>A0AAD6VGJ1_9AGAR</name>
<dbReference type="EMBL" id="JARJCW010000039">
    <property type="protein sequence ID" value="KAJ7206478.1"/>
    <property type="molecule type" value="Genomic_DNA"/>
</dbReference>
<protein>
    <recommendedName>
        <fullName evidence="1">DUF7330 domain-containing protein</fullName>
    </recommendedName>
</protein>
<evidence type="ECO:0000313" key="2">
    <source>
        <dbReference type="EMBL" id="KAJ7206478.1"/>
    </source>
</evidence>
<dbReference type="InterPro" id="IPR055754">
    <property type="entry name" value="DUF7330"/>
</dbReference>
<accession>A0AAD6VGJ1</accession>
<dbReference type="Proteomes" id="UP001219525">
    <property type="component" value="Unassembled WGS sequence"/>
</dbReference>
<sequence>MSEQELAPPKTPVTVKPRNFLFVKRDTDIRGTYVIDPRIKIPQFMLPPLAAGQTEATRQNVFLHAGKGGAGINVDLFVLGDANTKRSLNMFLGSKNGSITAKLHAASTARPPIHITAKAAHGITLHLPRTFRGPVTVRNTGSIRISEHLRADMMPLSEANDTMRYFVGTLEDWTDESKWAGDEVVLDNCGLGSVILQYDVEPKGAQCSSNGCLIC</sequence>
<organism evidence="2 3">
    <name type="scientific">Mycena pura</name>
    <dbReference type="NCBI Taxonomy" id="153505"/>
    <lineage>
        <taxon>Eukaryota</taxon>
        <taxon>Fungi</taxon>
        <taxon>Dikarya</taxon>
        <taxon>Basidiomycota</taxon>
        <taxon>Agaricomycotina</taxon>
        <taxon>Agaricomycetes</taxon>
        <taxon>Agaricomycetidae</taxon>
        <taxon>Agaricales</taxon>
        <taxon>Marasmiineae</taxon>
        <taxon>Mycenaceae</taxon>
        <taxon>Mycena</taxon>
    </lineage>
</organism>